<dbReference type="EMBL" id="JBHFEH010000001">
    <property type="protein sequence ID" value="KAL2058811.1"/>
    <property type="molecule type" value="Genomic_DNA"/>
</dbReference>
<feature type="compositionally biased region" description="Basic and acidic residues" evidence="1">
    <location>
        <begin position="149"/>
        <end position="161"/>
    </location>
</feature>
<protein>
    <submittedName>
        <fullName evidence="3">Uncharacterized protein</fullName>
    </submittedName>
</protein>
<comment type="caution">
    <text evidence="3">The sequence shown here is derived from an EMBL/GenBank/DDBJ whole genome shotgun (WGS) entry which is preliminary data.</text>
</comment>
<evidence type="ECO:0000313" key="3">
    <source>
        <dbReference type="EMBL" id="KAL2058811.1"/>
    </source>
</evidence>
<dbReference type="PANTHER" id="PTHR28251:SF1">
    <property type="entry name" value="V-TYPE ATPASE ASSEMBLY FACTOR PKR1"/>
    <property type="match status" value="1"/>
</dbReference>
<gene>
    <name evidence="3" type="ORF">ABVK25_000102</name>
</gene>
<evidence type="ECO:0000256" key="1">
    <source>
        <dbReference type="SAM" id="MobiDB-lite"/>
    </source>
</evidence>
<feature type="region of interest" description="Disordered" evidence="1">
    <location>
        <begin position="75"/>
        <end position="161"/>
    </location>
</feature>
<reference evidence="3 4" key="1">
    <citation type="submission" date="2024-09" db="EMBL/GenBank/DDBJ databases">
        <title>Rethinking Asexuality: The Enigmatic Case of Functional Sexual Genes in Lepraria (Stereocaulaceae).</title>
        <authorList>
            <person name="Doellman M."/>
            <person name="Sun Y."/>
            <person name="Barcenas-Pena A."/>
            <person name="Lumbsch H.T."/>
            <person name="Grewe F."/>
        </authorList>
    </citation>
    <scope>NUCLEOTIDE SEQUENCE [LARGE SCALE GENOMIC DNA]</scope>
    <source>
        <strain evidence="3 4">Grewe 0041</strain>
    </source>
</reference>
<dbReference type="PANTHER" id="PTHR28251">
    <property type="entry name" value="V-TYPE ATPASE ASSEMBLY FACTOR PKR1"/>
    <property type="match status" value="1"/>
</dbReference>
<organism evidence="3 4">
    <name type="scientific">Lepraria finkii</name>
    <dbReference type="NCBI Taxonomy" id="1340010"/>
    <lineage>
        <taxon>Eukaryota</taxon>
        <taxon>Fungi</taxon>
        <taxon>Dikarya</taxon>
        <taxon>Ascomycota</taxon>
        <taxon>Pezizomycotina</taxon>
        <taxon>Lecanoromycetes</taxon>
        <taxon>OSLEUM clade</taxon>
        <taxon>Lecanoromycetidae</taxon>
        <taxon>Lecanorales</taxon>
        <taxon>Lecanorineae</taxon>
        <taxon>Stereocaulaceae</taxon>
        <taxon>Lepraria</taxon>
    </lineage>
</organism>
<feature type="compositionally biased region" description="Basic and acidic residues" evidence="1">
    <location>
        <begin position="75"/>
        <end position="92"/>
    </location>
</feature>
<feature type="transmembrane region" description="Helical" evidence="2">
    <location>
        <begin position="20"/>
        <end position="41"/>
    </location>
</feature>
<feature type="transmembrane region" description="Helical" evidence="2">
    <location>
        <begin position="48"/>
        <end position="66"/>
    </location>
</feature>
<dbReference type="Proteomes" id="UP001590951">
    <property type="component" value="Unassembled WGS sequence"/>
</dbReference>
<evidence type="ECO:0000256" key="2">
    <source>
        <dbReference type="SAM" id="Phobius"/>
    </source>
</evidence>
<name>A0ABR4BLZ1_9LECA</name>
<proteinExistence type="predicted"/>
<keyword evidence="4" id="KW-1185">Reference proteome</keyword>
<dbReference type="InterPro" id="IPR013945">
    <property type="entry name" value="Pkr1"/>
</dbReference>
<dbReference type="Pfam" id="PF08636">
    <property type="entry name" value="Pkr1"/>
    <property type="match status" value="1"/>
</dbReference>
<keyword evidence="2" id="KW-1133">Transmembrane helix</keyword>
<keyword evidence="2" id="KW-0812">Transmembrane</keyword>
<evidence type="ECO:0000313" key="4">
    <source>
        <dbReference type="Proteomes" id="UP001590951"/>
    </source>
</evidence>
<keyword evidence="2" id="KW-0472">Membrane</keyword>
<sequence>MANFLSDLVNSIFTPGPTPSIIIVTNASFAALQLVLLVLLILTYSVHFVVLSFLCAGLWWAINWFVNELEAANQKEKEAKQMREARKGRDDTGAEDSGTETEGGGIQGEGPPPATKSEGLLRPDDTQGALRKRRSLGEASSGDLSTDSEWDKVEEAGDMDK</sequence>
<accession>A0ABR4BLZ1</accession>